<evidence type="ECO:0000256" key="6">
    <source>
        <dbReference type="ARBA" id="ARBA00011940"/>
    </source>
</evidence>
<dbReference type="InterPro" id="IPR035990">
    <property type="entry name" value="TIM_sf"/>
</dbReference>
<dbReference type="PANTHER" id="PTHR21139:SF42">
    <property type="entry name" value="TRIOSEPHOSPHATE ISOMERASE"/>
    <property type="match status" value="1"/>
</dbReference>
<protein>
    <recommendedName>
        <fullName evidence="7 13">Triosephosphate isomerase</fullName>
        <shortName evidence="13">TIM</shortName>
        <shortName evidence="13">TPI</shortName>
        <ecNumber evidence="6 13">5.3.1.1</ecNumber>
    </recommendedName>
    <alternativeName>
        <fullName evidence="13">Triose-phosphate isomerase</fullName>
    </alternativeName>
</protein>
<name>A0A1L6TF97_PISSA</name>
<dbReference type="FunFam" id="3.20.20.70:FF:000020">
    <property type="entry name" value="Triosephosphate isomerase"/>
    <property type="match status" value="1"/>
</dbReference>
<proteinExistence type="inferred from homology"/>
<evidence type="ECO:0000256" key="3">
    <source>
        <dbReference type="ARBA" id="ARBA00004939"/>
    </source>
</evidence>
<keyword evidence="8 13" id="KW-0312">Gluconeogenesis</keyword>
<evidence type="ECO:0000256" key="14">
    <source>
        <dbReference type="RuleBase" id="RU363013"/>
    </source>
</evidence>
<gene>
    <name evidence="13" type="primary">tpiA</name>
    <name evidence="15" type="ORF">KU39_2935</name>
</gene>
<comment type="pathway">
    <text evidence="13 14">Carbohydrate degradation; glycolysis; D-glyceraldehyde 3-phosphate from glycerone phosphate: step 1/1.</text>
</comment>
<dbReference type="GO" id="GO:0006094">
    <property type="term" value="P:gluconeogenesis"/>
    <property type="evidence" value="ECO:0007669"/>
    <property type="project" value="UniProtKB-UniRule"/>
</dbReference>
<dbReference type="GO" id="GO:0004807">
    <property type="term" value="F:triose-phosphate isomerase activity"/>
    <property type="evidence" value="ECO:0007669"/>
    <property type="project" value="UniProtKB-UniRule"/>
</dbReference>
<dbReference type="EMBL" id="CP012508">
    <property type="protein sequence ID" value="ALB24110.1"/>
    <property type="molecule type" value="Genomic_DNA"/>
</dbReference>
<keyword evidence="10 13" id="KW-0324">Glycolysis</keyword>
<comment type="similarity">
    <text evidence="4 13 14">Belongs to the triosephosphate isomerase family.</text>
</comment>
<evidence type="ECO:0000256" key="7">
    <source>
        <dbReference type="ARBA" id="ARBA00019397"/>
    </source>
</evidence>
<dbReference type="RefSeq" id="WP_017378123.1">
    <property type="nucleotide sequence ID" value="NZ_CP012508.1"/>
</dbReference>
<dbReference type="InterPro" id="IPR013785">
    <property type="entry name" value="Aldolase_TIM"/>
</dbReference>
<dbReference type="GO" id="GO:0005829">
    <property type="term" value="C:cytosol"/>
    <property type="evidence" value="ECO:0007669"/>
    <property type="project" value="TreeGrafter"/>
</dbReference>
<evidence type="ECO:0000313" key="16">
    <source>
        <dbReference type="Proteomes" id="UP000029558"/>
    </source>
</evidence>
<comment type="function">
    <text evidence="12 13">Involved in the gluconeogenesis. Catalyzes stereospecifically the conversion of dihydroxyacetone phosphate (DHAP) to D-glyceraldehyde-3-phosphate (G3P).</text>
</comment>
<evidence type="ECO:0000256" key="2">
    <source>
        <dbReference type="ARBA" id="ARBA00004742"/>
    </source>
</evidence>
<feature type="active site" description="Proton acceptor" evidence="13">
    <location>
        <position position="169"/>
    </location>
</feature>
<dbReference type="CDD" id="cd00311">
    <property type="entry name" value="TIM"/>
    <property type="match status" value="1"/>
</dbReference>
<comment type="pathway">
    <text evidence="3">Carbohydrate metabolism; erythritol degradation.</text>
</comment>
<dbReference type="InterPro" id="IPR022896">
    <property type="entry name" value="TrioseP_Isoase_bac/euk"/>
</dbReference>
<dbReference type="PROSITE" id="PS00171">
    <property type="entry name" value="TIM_1"/>
    <property type="match status" value="1"/>
</dbReference>
<dbReference type="GO" id="GO:0006096">
    <property type="term" value="P:glycolytic process"/>
    <property type="evidence" value="ECO:0007669"/>
    <property type="project" value="UniProtKB-UniRule"/>
</dbReference>
<feature type="binding site" evidence="13">
    <location>
        <position position="175"/>
    </location>
    <ligand>
        <name>substrate</name>
    </ligand>
</feature>
<evidence type="ECO:0000256" key="10">
    <source>
        <dbReference type="ARBA" id="ARBA00023152"/>
    </source>
</evidence>
<keyword evidence="9 13" id="KW-0963">Cytoplasm</keyword>
<dbReference type="Proteomes" id="UP000029558">
    <property type="component" value="Chromosome"/>
</dbReference>
<feature type="active site" description="Electrophile" evidence="13">
    <location>
        <position position="97"/>
    </location>
</feature>
<feature type="binding site" evidence="13">
    <location>
        <begin position="9"/>
        <end position="11"/>
    </location>
    <ligand>
        <name>substrate</name>
    </ligand>
</feature>
<dbReference type="OrthoDB" id="9809429at2"/>
<dbReference type="InterPro" id="IPR020861">
    <property type="entry name" value="Triosephosphate_isomerase_AS"/>
</dbReference>
<dbReference type="AlphaFoldDB" id="A0A1L6TF97"/>
<organism evidence="15 16">
    <name type="scientific">Piscirickettsia salmonis</name>
    <dbReference type="NCBI Taxonomy" id="1238"/>
    <lineage>
        <taxon>Bacteria</taxon>
        <taxon>Pseudomonadati</taxon>
        <taxon>Pseudomonadota</taxon>
        <taxon>Gammaproteobacteria</taxon>
        <taxon>Thiotrichales</taxon>
        <taxon>Piscirickettsiaceae</taxon>
        <taxon>Piscirickettsia</taxon>
    </lineage>
</organism>
<evidence type="ECO:0000256" key="4">
    <source>
        <dbReference type="ARBA" id="ARBA00007422"/>
    </source>
</evidence>
<dbReference type="GO" id="GO:0019563">
    <property type="term" value="P:glycerol catabolic process"/>
    <property type="evidence" value="ECO:0007669"/>
    <property type="project" value="TreeGrafter"/>
</dbReference>
<feature type="binding site" evidence="13">
    <location>
        <begin position="235"/>
        <end position="236"/>
    </location>
    <ligand>
        <name>substrate</name>
    </ligand>
</feature>
<evidence type="ECO:0000256" key="12">
    <source>
        <dbReference type="ARBA" id="ARBA00055680"/>
    </source>
</evidence>
<comment type="subcellular location">
    <subcellularLocation>
        <location evidence="13 14">Cytoplasm</location>
    </subcellularLocation>
</comment>
<dbReference type="EC" id="5.3.1.1" evidence="6 13"/>
<dbReference type="Gene3D" id="3.20.20.70">
    <property type="entry name" value="Aldolase class I"/>
    <property type="match status" value="1"/>
</dbReference>
<evidence type="ECO:0000256" key="9">
    <source>
        <dbReference type="ARBA" id="ARBA00022490"/>
    </source>
</evidence>
<dbReference type="Pfam" id="PF00121">
    <property type="entry name" value="TIM"/>
    <property type="match status" value="1"/>
</dbReference>
<feature type="binding site" evidence="13">
    <location>
        <position position="214"/>
    </location>
    <ligand>
        <name>substrate</name>
    </ligand>
</feature>
<dbReference type="SUPFAM" id="SSF51351">
    <property type="entry name" value="Triosephosphate isomerase (TIM)"/>
    <property type="match status" value="1"/>
</dbReference>
<comment type="pathway">
    <text evidence="2 13 14">Carbohydrate biosynthesis; gluconeogenesis.</text>
</comment>
<comment type="subunit">
    <text evidence="5 13 14">Homodimer.</text>
</comment>
<evidence type="ECO:0000256" key="1">
    <source>
        <dbReference type="ARBA" id="ARBA00000474"/>
    </source>
</evidence>
<dbReference type="GO" id="GO:0046166">
    <property type="term" value="P:glyceraldehyde-3-phosphate biosynthetic process"/>
    <property type="evidence" value="ECO:0007669"/>
    <property type="project" value="TreeGrafter"/>
</dbReference>
<sequence length="253" mass="26756">MRQKLVMGNWKMNGCRRELTALLCGVSEGVKSLSKVDVAVCPAFVYLETMTALLKESGSKVSLGAQDVSLHETGAHTGEVASAMLHDLGCQYVLVGHSERRSYHAESNDIVAKKFVAAQAQGLIPVLCVGETLEQRQAGNMQEIVSTQVQTVIDYAGVNAFARSVIAYEPVWAIGSGVAAEPADVQGAHGFLRSVLSNYDATLAQNMQILYGGSVKASNAVEILQQPDVDGGLVGGASLQVDEFVTICQVANG</sequence>
<evidence type="ECO:0000256" key="8">
    <source>
        <dbReference type="ARBA" id="ARBA00022432"/>
    </source>
</evidence>
<dbReference type="HAMAP" id="MF_00147_B">
    <property type="entry name" value="TIM_B"/>
    <property type="match status" value="1"/>
</dbReference>
<dbReference type="PROSITE" id="PS51440">
    <property type="entry name" value="TIM_2"/>
    <property type="match status" value="1"/>
</dbReference>
<reference evidence="15 16" key="1">
    <citation type="journal article" date="2014" name="Genome Announc.">
        <title>Comparative Genome Analysis of Two Isolates of the Fish Pathogen Piscirickettsia salmonis from Different Hosts Reveals Major Differences in Virulence-Associated Secretion Systems.</title>
        <authorList>
            <person name="Bohle H."/>
            <person name="Henriquez P."/>
            <person name="Grothusen H."/>
            <person name="Navas E."/>
            <person name="Sandoval A."/>
            <person name="Bustamante F."/>
            <person name="Bustos P."/>
            <person name="Mancilla M."/>
        </authorList>
    </citation>
    <scope>NUCLEOTIDE SEQUENCE [LARGE SCALE GENOMIC DNA]</scope>
    <source>
        <strain evidence="16">B1-32597</strain>
    </source>
</reference>
<dbReference type="NCBIfam" id="TIGR00419">
    <property type="entry name" value="tim"/>
    <property type="match status" value="1"/>
</dbReference>
<evidence type="ECO:0000256" key="5">
    <source>
        <dbReference type="ARBA" id="ARBA00011738"/>
    </source>
</evidence>
<keyword evidence="11 13" id="KW-0413">Isomerase</keyword>
<dbReference type="PANTHER" id="PTHR21139">
    <property type="entry name" value="TRIOSEPHOSPHATE ISOMERASE"/>
    <property type="match status" value="1"/>
</dbReference>
<evidence type="ECO:0000313" key="15">
    <source>
        <dbReference type="EMBL" id="ALB24110.1"/>
    </source>
</evidence>
<accession>A0A1L6TF97</accession>
<comment type="catalytic activity">
    <reaction evidence="1 13 14">
        <text>D-glyceraldehyde 3-phosphate = dihydroxyacetone phosphate</text>
        <dbReference type="Rhea" id="RHEA:18585"/>
        <dbReference type="ChEBI" id="CHEBI:57642"/>
        <dbReference type="ChEBI" id="CHEBI:59776"/>
        <dbReference type="EC" id="5.3.1.1"/>
    </reaction>
</comment>
<evidence type="ECO:0000256" key="13">
    <source>
        <dbReference type="HAMAP-Rule" id="MF_00147"/>
    </source>
</evidence>
<evidence type="ECO:0000256" key="11">
    <source>
        <dbReference type="ARBA" id="ARBA00023235"/>
    </source>
</evidence>
<dbReference type="InterPro" id="IPR000652">
    <property type="entry name" value="Triosephosphate_isomerase"/>
</dbReference>